<accession>A0A8J5QL53</accession>
<dbReference type="RefSeq" id="XP_049262700.1">
    <property type="nucleotide sequence ID" value="XM_049407911.1"/>
</dbReference>
<dbReference type="AlphaFoldDB" id="A0A8J5QL53"/>
<dbReference type="Proteomes" id="UP000694255">
    <property type="component" value="Unassembled WGS sequence"/>
</dbReference>
<gene>
    <name evidence="1" type="ORF">J8A68_003998</name>
</gene>
<name>A0A8J5QL53_9ASCO</name>
<evidence type="ECO:0000313" key="1">
    <source>
        <dbReference type="EMBL" id="KAG7662467.1"/>
    </source>
</evidence>
<comment type="caution">
    <text evidence="1">The sequence shown here is derived from an EMBL/GenBank/DDBJ whole genome shotgun (WGS) entry which is preliminary data.</text>
</comment>
<evidence type="ECO:0000313" key="2">
    <source>
        <dbReference type="Proteomes" id="UP000694255"/>
    </source>
</evidence>
<dbReference type="EMBL" id="JAGSYN010000178">
    <property type="protein sequence ID" value="KAG7662467.1"/>
    <property type="molecule type" value="Genomic_DNA"/>
</dbReference>
<proteinExistence type="predicted"/>
<sequence>MNLPPTPPFSQDFTRADLREYIRKAYGSWFDTITGVRQDYDMRYWHRLDCEIPGILEVLKAAEKGELNVEHLPKLKRIRFQGTALLHFFEEFVLEAYAKIIEKQAYQNVNSDFLVSDCISFFEERWKQRYPYDEQCKHQMEYY</sequence>
<protein>
    <submittedName>
        <fullName evidence="1">Uncharacterized protein</fullName>
    </submittedName>
</protein>
<dbReference type="GeneID" id="73470798"/>
<organism evidence="1 2">
    <name type="scientific">[Candida] subhashii</name>
    <dbReference type="NCBI Taxonomy" id="561895"/>
    <lineage>
        <taxon>Eukaryota</taxon>
        <taxon>Fungi</taxon>
        <taxon>Dikarya</taxon>
        <taxon>Ascomycota</taxon>
        <taxon>Saccharomycotina</taxon>
        <taxon>Pichiomycetes</taxon>
        <taxon>Debaryomycetaceae</taxon>
        <taxon>Spathaspora</taxon>
    </lineage>
</organism>
<reference evidence="1 2" key="1">
    <citation type="journal article" date="2021" name="DNA Res.">
        <title>Genome analysis of Candida subhashii reveals its hybrid nature and dual mitochondrial genome conformations.</title>
        <authorList>
            <person name="Mixao V."/>
            <person name="Hegedusova E."/>
            <person name="Saus E."/>
            <person name="Pryszcz L.P."/>
            <person name="Cillingova A."/>
            <person name="Nosek J."/>
            <person name="Gabaldon T."/>
        </authorList>
    </citation>
    <scope>NUCLEOTIDE SEQUENCE [LARGE SCALE GENOMIC DNA]</scope>
    <source>
        <strain evidence="1 2">CBS 10753</strain>
    </source>
</reference>
<keyword evidence="2" id="KW-1185">Reference proteome</keyword>